<feature type="compositionally biased region" description="Basic and acidic residues" evidence="1">
    <location>
        <begin position="1"/>
        <end position="11"/>
    </location>
</feature>
<sequence length="83" mass="10001">MRERGRRGEKEKKKKKRKCERKRLERKLSSPLLVRAEVDDERSVIVKRGMDRERNGREWQEGCHWFTATPLFSFEEGLSLLPE</sequence>
<keyword evidence="3" id="KW-1185">Reference proteome</keyword>
<feature type="compositionally biased region" description="Basic residues" evidence="1">
    <location>
        <begin position="12"/>
        <end position="21"/>
    </location>
</feature>
<protein>
    <submittedName>
        <fullName evidence="2">Uncharacterized protein</fullName>
    </submittedName>
</protein>
<evidence type="ECO:0000313" key="3">
    <source>
        <dbReference type="Proteomes" id="UP000607653"/>
    </source>
</evidence>
<accession>A0A822YLE9</accession>
<dbReference type="Proteomes" id="UP000607653">
    <property type="component" value="Unassembled WGS sequence"/>
</dbReference>
<gene>
    <name evidence="2" type="ORF">HUJ06_010960</name>
</gene>
<reference evidence="2 3" key="1">
    <citation type="journal article" date="2020" name="Mol. Biol. Evol.">
        <title>Distinct Expression and Methylation Patterns for Genes with Different Fates following a Single Whole-Genome Duplication in Flowering Plants.</title>
        <authorList>
            <person name="Shi T."/>
            <person name="Rahmani R.S."/>
            <person name="Gugger P.F."/>
            <person name="Wang M."/>
            <person name="Li H."/>
            <person name="Zhang Y."/>
            <person name="Li Z."/>
            <person name="Wang Q."/>
            <person name="Van de Peer Y."/>
            <person name="Marchal K."/>
            <person name="Chen J."/>
        </authorList>
    </citation>
    <scope>NUCLEOTIDE SEQUENCE [LARGE SCALE GENOMIC DNA]</scope>
    <source>
        <tissue evidence="2">Leaf</tissue>
    </source>
</reference>
<comment type="caution">
    <text evidence="2">The sequence shown here is derived from an EMBL/GenBank/DDBJ whole genome shotgun (WGS) entry which is preliminary data.</text>
</comment>
<evidence type="ECO:0000256" key="1">
    <source>
        <dbReference type="SAM" id="MobiDB-lite"/>
    </source>
</evidence>
<feature type="region of interest" description="Disordered" evidence="1">
    <location>
        <begin position="1"/>
        <end position="22"/>
    </location>
</feature>
<evidence type="ECO:0000313" key="2">
    <source>
        <dbReference type="EMBL" id="DAD32109.1"/>
    </source>
</evidence>
<dbReference type="AlphaFoldDB" id="A0A822YLE9"/>
<dbReference type="EMBL" id="DUZY01000003">
    <property type="protein sequence ID" value="DAD32109.1"/>
    <property type="molecule type" value="Genomic_DNA"/>
</dbReference>
<proteinExistence type="predicted"/>
<organism evidence="2 3">
    <name type="scientific">Nelumbo nucifera</name>
    <name type="common">Sacred lotus</name>
    <dbReference type="NCBI Taxonomy" id="4432"/>
    <lineage>
        <taxon>Eukaryota</taxon>
        <taxon>Viridiplantae</taxon>
        <taxon>Streptophyta</taxon>
        <taxon>Embryophyta</taxon>
        <taxon>Tracheophyta</taxon>
        <taxon>Spermatophyta</taxon>
        <taxon>Magnoliopsida</taxon>
        <taxon>Proteales</taxon>
        <taxon>Nelumbonaceae</taxon>
        <taxon>Nelumbo</taxon>
    </lineage>
</organism>
<name>A0A822YLE9_NELNU</name>